<dbReference type="PROSITE" id="PS51257">
    <property type="entry name" value="PROKAR_LIPOPROTEIN"/>
    <property type="match status" value="1"/>
</dbReference>
<dbReference type="InterPro" id="IPR050490">
    <property type="entry name" value="Bact_solute-bd_prot1"/>
</dbReference>
<dbReference type="CDD" id="cd14750">
    <property type="entry name" value="PBP2_TMBP"/>
    <property type="match status" value="1"/>
</dbReference>
<organism evidence="2 3">
    <name type="scientific">Streptomyces iconiensis</name>
    <dbReference type="NCBI Taxonomy" id="1384038"/>
    <lineage>
        <taxon>Bacteria</taxon>
        <taxon>Bacillati</taxon>
        <taxon>Actinomycetota</taxon>
        <taxon>Actinomycetes</taxon>
        <taxon>Kitasatosporales</taxon>
        <taxon>Streptomycetaceae</taxon>
        <taxon>Streptomyces</taxon>
    </lineage>
</organism>
<feature type="signal peptide" evidence="1">
    <location>
        <begin position="1"/>
        <end position="32"/>
    </location>
</feature>
<dbReference type="InterPro" id="IPR006059">
    <property type="entry name" value="SBP"/>
</dbReference>
<dbReference type="Gene3D" id="3.40.190.10">
    <property type="entry name" value="Periplasmic binding protein-like II"/>
    <property type="match status" value="2"/>
</dbReference>
<name>A0ABT7A187_9ACTN</name>
<dbReference type="Proteomes" id="UP001214441">
    <property type="component" value="Unassembled WGS sequence"/>
</dbReference>
<dbReference type="PANTHER" id="PTHR43649:SF14">
    <property type="entry name" value="BLR3389 PROTEIN"/>
    <property type="match status" value="1"/>
</dbReference>
<comment type="caution">
    <text evidence="2">The sequence shown here is derived from an EMBL/GenBank/DDBJ whole genome shotgun (WGS) entry which is preliminary data.</text>
</comment>
<reference evidence="2 3" key="1">
    <citation type="submission" date="2023-05" db="EMBL/GenBank/DDBJ databases">
        <title>Streptantibioticus silvisoli sp. nov., acidotolerant actinomycetes 1 from pine litter.</title>
        <authorList>
            <person name="Swiecimska M."/>
            <person name="Golinska P."/>
            <person name="Sangal V."/>
            <person name="Wachnowicz B."/>
            <person name="Goodfellow M."/>
        </authorList>
    </citation>
    <scope>NUCLEOTIDE SEQUENCE [LARGE SCALE GENOMIC DNA]</scope>
    <source>
        <strain evidence="2 3">DSM 42109</strain>
    </source>
</reference>
<keyword evidence="1" id="KW-0732">Signal</keyword>
<dbReference type="Pfam" id="PF01547">
    <property type="entry name" value="SBP_bac_1"/>
    <property type="match status" value="1"/>
</dbReference>
<protein>
    <submittedName>
        <fullName evidence="2">ABC transporter substrate-binding protein</fullName>
    </submittedName>
</protein>
<gene>
    <name evidence="2" type="ORF">NMN56_023305</name>
</gene>
<dbReference type="RefSeq" id="WP_274045792.1">
    <property type="nucleotide sequence ID" value="NZ_JANCPR020000024.1"/>
</dbReference>
<accession>A0ABT7A187</accession>
<feature type="chain" id="PRO_5046705253" evidence="1">
    <location>
        <begin position="33"/>
        <end position="463"/>
    </location>
</feature>
<evidence type="ECO:0000256" key="1">
    <source>
        <dbReference type="SAM" id="SignalP"/>
    </source>
</evidence>
<evidence type="ECO:0000313" key="2">
    <source>
        <dbReference type="EMBL" id="MDJ1134829.1"/>
    </source>
</evidence>
<evidence type="ECO:0000313" key="3">
    <source>
        <dbReference type="Proteomes" id="UP001214441"/>
    </source>
</evidence>
<dbReference type="PANTHER" id="PTHR43649">
    <property type="entry name" value="ARABINOSE-BINDING PROTEIN-RELATED"/>
    <property type="match status" value="1"/>
</dbReference>
<dbReference type="SUPFAM" id="SSF53850">
    <property type="entry name" value="Periplasmic binding protein-like II"/>
    <property type="match status" value="1"/>
</dbReference>
<proteinExistence type="predicted"/>
<sequence>MRPTAPRTTVPRTRVLLLTAALTALTASTLTACGGGSGSGDKNTVRIAFHKETDNKVTFRDDYIKFVAKQFEKENKGKKVELVPIQAPQQDYYTKIQQMMRSPKTAPDLVYEDTFLINSDIKSGYLRPLDDYLAKWDDWNQFEPAAKRAASAADGKTYGVPDGTDTRGLWFNKKLFAKAGLPTDWKPKTWDDVLDTARTLKKKLPGVIPLNVFAGKGAGEATAMQGFEMLLYGTGKDPLYDPGAKKWVKGSKGFKDSLGFLDTLYGEKLGPDPDQVVDPNVSTDVVTQLLPEGKLAIALDGSWLSQNWIKTGGRPWPEWKDTMGLTPMPTQHGAAPGEVSMSGGWTWAIPQKSRNADLAWKMIRTMQTKENAVEWCVRGSQVAVRQDVAKEPRYLKSMPGIKFFTERVQNTHYRPALPVYPQVSTALTEATEAVATGDASPREAAKTYDEALAGIADGAVVSK</sequence>
<keyword evidence="3" id="KW-1185">Reference proteome</keyword>
<dbReference type="EMBL" id="JANCPR020000024">
    <property type="protein sequence ID" value="MDJ1134829.1"/>
    <property type="molecule type" value="Genomic_DNA"/>
</dbReference>